<dbReference type="InterPro" id="IPR007428">
    <property type="entry name" value="MlaA"/>
</dbReference>
<comment type="similarity">
    <text evidence="1">Belongs to the MlaA family.</text>
</comment>
<sequence length="140" mass="15754">MGRFLVNSTVGVAGLFDPASRMKIPEREEDFGQTLATWGWRRSRYLELPFFGPSTVRDAFGIAADSPLQPVSYVEADKVRIGLTALNLVDMRTRLMAFDSLRDEASDDYLLVRDTWSQRRNFQIKGGTGGDASLPDYLKE</sequence>
<dbReference type="Proteomes" id="UP001254759">
    <property type="component" value="Unassembled WGS sequence"/>
</dbReference>
<reference evidence="3 4" key="1">
    <citation type="submission" date="2023-07" db="EMBL/GenBank/DDBJ databases">
        <title>Sorghum-associated microbial communities from plants grown in Nebraska, USA.</title>
        <authorList>
            <person name="Schachtman D."/>
        </authorList>
    </citation>
    <scope>NUCLEOTIDE SEQUENCE [LARGE SCALE GENOMIC DNA]</scope>
    <source>
        <strain evidence="3 4">BE107</strain>
    </source>
</reference>
<protein>
    <submittedName>
        <fullName evidence="3">ABC-type transporter lipoprotein component MlaA</fullName>
    </submittedName>
</protein>
<dbReference type="EMBL" id="JAVDTT010000001">
    <property type="protein sequence ID" value="MDR6841120.1"/>
    <property type="molecule type" value="Genomic_DNA"/>
</dbReference>
<organism evidence="3 4">
    <name type="scientific">Pseudoxanthomonas sacheonensis</name>
    <dbReference type="NCBI Taxonomy" id="443615"/>
    <lineage>
        <taxon>Bacteria</taxon>
        <taxon>Pseudomonadati</taxon>
        <taxon>Pseudomonadota</taxon>
        <taxon>Gammaproteobacteria</taxon>
        <taxon>Lysobacterales</taxon>
        <taxon>Lysobacteraceae</taxon>
        <taxon>Pseudoxanthomonas</taxon>
    </lineage>
</organism>
<evidence type="ECO:0000313" key="4">
    <source>
        <dbReference type="Proteomes" id="UP001254759"/>
    </source>
</evidence>
<proteinExistence type="inferred from homology"/>
<dbReference type="PANTHER" id="PTHR30035:SF3">
    <property type="entry name" value="INTERMEMBRANE PHOSPHOLIPID TRANSPORT SYSTEM LIPOPROTEIN MLAA"/>
    <property type="match status" value="1"/>
</dbReference>
<keyword evidence="3" id="KW-0449">Lipoprotein</keyword>
<name>A0ABU1RQS1_9GAMM</name>
<dbReference type="Pfam" id="PF04333">
    <property type="entry name" value="MlaA"/>
    <property type="match status" value="1"/>
</dbReference>
<evidence type="ECO:0000256" key="1">
    <source>
        <dbReference type="ARBA" id="ARBA00010634"/>
    </source>
</evidence>
<comment type="caution">
    <text evidence="3">The sequence shown here is derived from an EMBL/GenBank/DDBJ whole genome shotgun (WGS) entry which is preliminary data.</text>
</comment>
<gene>
    <name evidence="3" type="ORF">J2W94_001384</name>
</gene>
<keyword evidence="2" id="KW-0732">Signal</keyword>
<keyword evidence="4" id="KW-1185">Reference proteome</keyword>
<evidence type="ECO:0000313" key="3">
    <source>
        <dbReference type="EMBL" id="MDR6841120.1"/>
    </source>
</evidence>
<accession>A0ABU1RQS1</accession>
<evidence type="ECO:0000256" key="2">
    <source>
        <dbReference type="ARBA" id="ARBA00022729"/>
    </source>
</evidence>
<dbReference type="PANTHER" id="PTHR30035">
    <property type="entry name" value="LIPOPROTEIN VACJ-RELATED"/>
    <property type="match status" value="1"/>
</dbReference>